<feature type="binding site" evidence="6">
    <location>
        <begin position="137"/>
        <end position="138"/>
    </location>
    <ligand>
        <name>S-methyl-5'-thioadenosine</name>
        <dbReference type="ChEBI" id="CHEBI:17509"/>
    </ligand>
</feature>
<feature type="binding site" evidence="6">
    <location>
        <begin position="155"/>
        <end position="158"/>
    </location>
    <ligand>
        <name>spermidine</name>
        <dbReference type="ChEBI" id="CHEBI:57834"/>
    </ligand>
</feature>
<proteinExistence type="inferred from homology"/>
<dbReference type="NCBIfam" id="NF037959">
    <property type="entry name" value="MFS_SpdSyn"/>
    <property type="match status" value="1"/>
</dbReference>
<comment type="subunit">
    <text evidence="6">Homodimer or homotetramer.</text>
</comment>
<evidence type="ECO:0000256" key="4">
    <source>
        <dbReference type="ARBA" id="ARBA00023066"/>
    </source>
</evidence>
<feature type="binding site" evidence="6">
    <location>
        <position position="31"/>
    </location>
    <ligand>
        <name>S-methyl-5'-thioadenosine</name>
        <dbReference type="ChEBI" id="CHEBI:17509"/>
    </ligand>
</feature>
<dbReference type="PANTHER" id="PTHR11558">
    <property type="entry name" value="SPERMIDINE/SPERMINE SYNTHASE"/>
    <property type="match status" value="1"/>
</dbReference>
<evidence type="ECO:0000313" key="14">
    <source>
        <dbReference type="Proteomes" id="UP000239720"/>
    </source>
</evidence>
<reference evidence="12 14" key="2">
    <citation type="journal article" date="2018" name="Syst. Appl. Microbiol.">
        <title>Characterization and high-quality draft genome sequence of Herbivorax saccincola A7, an anaerobic, alkaliphilic, thermophilic, cellulolytic, and xylanolytic bacterium.</title>
        <authorList>
            <person name="Aikawa S."/>
            <person name="Baramee S."/>
            <person name="Sermsathanaswadi J."/>
            <person name="Thianheng P."/>
            <person name="Tachaapaikoon C."/>
            <person name="Shikata A."/>
            <person name="Waeonukul R."/>
            <person name="Pason P."/>
            <person name="Ratanakhanokchai K."/>
            <person name="Kosugi A."/>
        </authorList>
    </citation>
    <scope>NUCLEOTIDE SEQUENCE [LARGE SCALE GENOMIC DNA]</scope>
    <source>
        <strain evidence="12 14">A7</strain>
    </source>
</reference>
<dbReference type="OrthoDB" id="9793120at2"/>
<comment type="pathway">
    <text evidence="6">Amine and polyamine biosynthesis; spermidine biosynthesis; spermidine from putrescine: step 1/1.</text>
</comment>
<gene>
    <name evidence="11" type="primary">speE2</name>
    <name evidence="6" type="synonym">speE</name>
    <name evidence="12" type="ORF">B9R14_12475</name>
    <name evidence="11" type="ORF">HVS_08310</name>
</gene>
<dbReference type="EC" id="2.5.1.16" evidence="6"/>
<dbReference type="InterPro" id="IPR030373">
    <property type="entry name" value="PABS_CS"/>
</dbReference>
<dbReference type="EMBL" id="NEMB01000003">
    <property type="protein sequence ID" value="PQQ67481.1"/>
    <property type="molecule type" value="Genomic_DNA"/>
</dbReference>
<dbReference type="Gene3D" id="3.40.50.150">
    <property type="entry name" value="Vaccinia Virus protein VP39"/>
    <property type="match status" value="1"/>
</dbReference>
<dbReference type="Pfam" id="PF01564">
    <property type="entry name" value="Spermine_synth"/>
    <property type="match status" value="1"/>
</dbReference>
<dbReference type="Pfam" id="PF17284">
    <property type="entry name" value="Spermine_synt_N"/>
    <property type="match status" value="1"/>
</dbReference>
<evidence type="ECO:0000313" key="12">
    <source>
        <dbReference type="EMBL" id="PQQ67481.1"/>
    </source>
</evidence>
<dbReference type="CDD" id="cd02440">
    <property type="entry name" value="AdoMet_MTases"/>
    <property type="match status" value="1"/>
</dbReference>
<dbReference type="Proteomes" id="UP000233534">
    <property type="component" value="Chromosome"/>
</dbReference>
<evidence type="ECO:0000313" key="11">
    <source>
        <dbReference type="EMBL" id="AUG57570.1"/>
    </source>
</evidence>
<dbReference type="FunFam" id="3.40.50.150:FF:000056">
    <property type="entry name" value="Polyamine aminopropyltransferase"/>
    <property type="match status" value="1"/>
</dbReference>
<sequence length="275" mass="31282">MELWYTEYQTKNVGITCKVKQTYHTEKTQYQDIALIDTEQFGKMLVLDGTVQTTIEDEFVYHEMISHVPLATHKNPKKALVIGGGDGGAIREIIKHPTIEKAVLCEIDGRVIEIAKEYLPEISCALTDEKVEVIVDDGIKYVNQHKNEFDVIMIDSTDPVGPAVGLFSKEFYKAIYECLKEDGIFVAQTESPFFHKDLIRNAFKNVESIFPIARLYTCAIPTYPSGYWSFTMGSKKYDPLETDLDSIPKLDTKYYCPQIHKAVFALPKFVSDIIK</sequence>
<dbReference type="HAMAP" id="MF_00198">
    <property type="entry name" value="Spermidine_synth"/>
    <property type="match status" value="1"/>
</dbReference>
<dbReference type="UniPathway" id="UPA00248">
    <property type="reaction ID" value="UER00314"/>
</dbReference>
<keyword evidence="4 6" id="KW-0745">Spermidine biosynthesis</keyword>
<dbReference type="PROSITE" id="PS51006">
    <property type="entry name" value="PABS_2"/>
    <property type="match status" value="1"/>
</dbReference>
<protein>
    <recommendedName>
        <fullName evidence="6">Polyamine aminopropyltransferase</fullName>
    </recommendedName>
    <alternativeName>
        <fullName evidence="6">Putrescine aminopropyltransferase</fullName>
        <shortName evidence="6">PAPT</shortName>
    </alternativeName>
    <alternativeName>
        <fullName evidence="6">Spermidine synthase</fullName>
        <shortName evidence="6">SPDS</shortName>
        <shortName evidence="6">SPDSY</shortName>
        <ecNumber evidence="6">2.5.1.16</ecNumber>
    </alternativeName>
</protein>
<feature type="binding site" evidence="6">
    <location>
        <position position="106"/>
    </location>
    <ligand>
        <name>S-methyl-5'-thioadenosine</name>
        <dbReference type="ChEBI" id="CHEBI:17509"/>
    </ligand>
</feature>
<feature type="binding site" evidence="6">
    <location>
        <position position="86"/>
    </location>
    <ligand>
        <name>spermidine</name>
        <dbReference type="ChEBI" id="CHEBI:57834"/>
    </ligand>
</feature>
<dbReference type="SUPFAM" id="SSF53335">
    <property type="entry name" value="S-adenosyl-L-methionine-dependent methyltransferases"/>
    <property type="match status" value="1"/>
</dbReference>
<dbReference type="GO" id="GO:0008295">
    <property type="term" value="P:spermidine biosynthetic process"/>
    <property type="evidence" value="ECO:0007669"/>
    <property type="project" value="UniProtKB-UniRule"/>
</dbReference>
<dbReference type="Gene3D" id="2.30.140.10">
    <property type="entry name" value="Spermidine synthase, tetramerisation domain"/>
    <property type="match status" value="1"/>
</dbReference>
<dbReference type="GO" id="GO:0005829">
    <property type="term" value="C:cytosol"/>
    <property type="evidence" value="ECO:0007669"/>
    <property type="project" value="TreeGrafter"/>
</dbReference>
<dbReference type="NCBIfam" id="TIGR00417">
    <property type="entry name" value="speE"/>
    <property type="match status" value="1"/>
</dbReference>
<dbReference type="InterPro" id="IPR037163">
    <property type="entry name" value="Spermidine_synt_N_sf"/>
</dbReference>
<dbReference type="InterPro" id="IPR030374">
    <property type="entry name" value="PABS"/>
</dbReference>
<organism evidence="11 13">
    <name type="scientific">Acetivibrio saccincola</name>
    <dbReference type="NCBI Taxonomy" id="1677857"/>
    <lineage>
        <taxon>Bacteria</taxon>
        <taxon>Bacillati</taxon>
        <taxon>Bacillota</taxon>
        <taxon>Clostridia</taxon>
        <taxon>Eubacteriales</taxon>
        <taxon>Oscillospiraceae</taxon>
        <taxon>Acetivibrio</taxon>
    </lineage>
</organism>
<feature type="binding site" evidence="6">
    <location>
        <position position="62"/>
    </location>
    <ligand>
        <name>spermidine</name>
        <dbReference type="ChEBI" id="CHEBI:57834"/>
    </ligand>
</feature>
<evidence type="ECO:0000256" key="9">
    <source>
        <dbReference type="RuleBase" id="RU003837"/>
    </source>
</evidence>
<evidence type="ECO:0000259" key="10">
    <source>
        <dbReference type="PROSITE" id="PS51006"/>
    </source>
</evidence>
<feature type="active site" description="Proton acceptor" evidence="6 7">
    <location>
        <position position="155"/>
    </location>
</feature>
<dbReference type="EMBL" id="CP025197">
    <property type="protein sequence ID" value="AUG57570.1"/>
    <property type="molecule type" value="Genomic_DNA"/>
</dbReference>
<dbReference type="PROSITE" id="PS01330">
    <property type="entry name" value="PABS_1"/>
    <property type="match status" value="1"/>
</dbReference>
<accession>A0A2K9EPZ2</accession>
<evidence type="ECO:0000256" key="2">
    <source>
        <dbReference type="ARBA" id="ARBA00022490"/>
    </source>
</evidence>
<dbReference type="InterPro" id="IPR035246">
    <property type="entry name" value="Spermidine_synt_N"/>
</dbReference>
<feature type="domain" description="PABS" evidence="10">
    <location>
        <begin position="2"/>
        <end position="235"/>
    </location>
</feature>
<comment type="similarity">
    <text evidence="1 6 8">Belongs to the spermidine/spermine synthase family.</text>
</comment>
<dbReference type="KEGG" id="hsc:HVS_08310"/>
<dbReference type="InterPro" id="IPR001045">
    <property type="entry name" value="Spermi_synthase"/>
</dbReference>
<keyword evidence="13" id="KW-1185">Reference proteome</keyword>
<evidence type="ECO:0000256" key="6">
    <source>
        <dbReference type="HAMAP-Rule" id="MF_00198"/>
    </source>
</evidence>
<evidence type="ECO:0000256" key="3">
    <source>
        <dbReference type="ARBA" id="ARBA00022679"/>
    </source>
</evidence>
<keyword evidence="3 6" id="KW-0808">Transferase</keyword>
<evidence type="ECO:0000256" key="8">
    <source>
        <dbReference type="RuleBase" id="RU003836"/>
    </source>
</evidence>
<dbReference type="Proteomes" id="UP000239720">
    <property type="component" value="Unassembled WGS sequence"/>
</dbReference>
<dbReference type="InterPro" id="IPR029063">
    <property type="entry name" value="SAM-dependent_MTases_sf"/>
</dbReference>
<dbReference type="GO" id="GO:0004766">
    <property type="term" value="F:spermidine synthase activity"/>
    <property type="evidence" value="ECO:0007669"/>
    <property type="project" value="UniProtKB-UniRule"/>
</dbReference>
<evidence type="ECO:0000256" key="1">
    <source>
        <dbReference type="ARBA" id="ARBA00007867"/>
    </source>
</evidence>
<evidence type="ECO:0000313" key="13">
    <source>
        <dbReference type="Proteomes" id="UP000233534"/>
    </source>
</evidence>
<evidence type="ECO:0000256" key="7">
    <source>
        <dbReference type="PROSITE-ProRule" id="PRU00354"/>
    </source>
</evidence>
<comment type="catalytic activity">
    <reaction evidence="6 9">
        <text>S-adenosyl 3-(methylsulfanyl)propylamine + putrescine = S-methyl-5'-thioadenosine + spermidine + H(+)</text>
        <dbReference type="Rhea" id="RHEA:12721"/>
        <dbReference type="ChEBI" id="CHEBI:15378"/>
        <dbReference type="ChEBI" id="CHEBI:17509"/>
        <dbReference type="ChEBI" id="CHEBI:57443"/>
        <dbReference type="ChEBI" id="CHEBI:57834"/>
        <dbReference type="ChEBI" id="CHEBI:326268"/>
        <dbReference type="EC" id="2.5.1.16"/>
    </reaction>
</comment>
<keyword evidence="2" id="KW-0963">Cytoplasm</keyword>
<dbReference type="NCBIfam" id="NF002010">
    <property type="entry name" value="PRK00811.1"/>
    <property type="match status" value="1"/>
</dbReference>
<evidence type="ECO:0000256" key="5">
    <source>
        <dbReference type="ARBA" id="ARBA00023115"/>
    </source>
</evidence>
<dbReference type="PANTHER" id="PTHR11558:SF11">
    <property type="entry name" value="SPERMIDINE SYNTHASE"/>
    <property type="match status" value="1"/>
</dbReference>
<dbReference type="RefSeq" id="WP_101301071.1">
    <property type="nucleotide sequence ID" value="NZ_CP025197.1"/>
</dbReference>
<dbReference type="AlphaFoldDB" id="A0A2K9EPZ2"/>
<keyword evidence="5 6" id="KW-0620">Polyamine biosynthesis</keyword>
<feature type="binding site" evidence="6">
    <location>
        <position position="162"/>
    </location>
    <ligand>
        <name>S-methyl-5'-thioadenosine</name>
        <dbReference type="ChEBI" id="CHEBI:17509"/>
    </ligand>
</feature>
<reference evidence="11 13" key="1">
    <citation type="submission" date="2017-12" db="EMBL/GenBank/DDBJ databases">
        <title>Complete genome sequence of Herbivorax saccincola GGR1, a novel Cellulosome-producing hydrolytic bacterium in a thermophilic biogas plant, established by Illumina and Nanopore MinION sequencing.</title>
        <authorList>
            <person name="Pechtl A."/>
            <person name="Ruckert C."/>
            <person name="Koeck D.E."/>
            <person name="Maus I."/>
            <person name="Winkler A."/>
            <person name="Kalinowski J."/>
            <person name="Puhler A."/>
            <person name="Schwarz W.W."/>
            <person name="Zverlov V.V."/>
            <person name="Schluter A."/>
            <person name="Liebl W."/>
        </authorList>
    </citation>
    <scope>NUCLEOTIDE SEQUENCE [LARGE SCALE GENOMIC DNA]</scope>
    <source>
        <strain evidence="11">GGR1</strain>
        <strain evidence="13">SR1</strain>
    </source>
</reference>
<name>A0A2K9EPZ2_9FIRM</name>
<comment type="function">
    <text evidence="6">Catalyzes the irreversible transfer of a propylamine group from the amino donor S-adenosylmethioninamine (decarboxy-AdoMet) to putrescine (1,4-diaminobutane) to yield spermidine.</text>
</comment>